<proteinExistence type="predicted"/>
<evidence type="ECO:0000313" key="1">
    <source>
        <dbReference type="EMBL" id="CQR73869.1"/>
    </source>
</evidence>
<dbReference type="AlphaFoldDB" id="A0A0U1L3G2"/>
<dbReference type="EMBL" id="CTRP01000014">
    <property type="protein sequence ID" value="CQR73869.1"/>
    <property type="molecule type" value="Genomic_DNA"/>
</dbReference>
<keyword evidence="2" id="KW-1185">Reference proteome</keyword>
<accession>A0A0U1L3G2</accession>
<dbReference type="Proteomes" id="UP000049855">
    <property type="component" value="Unassembled WGS sequence"/>
</dbReference>
<name>A0A0U1L3G2_9FIRM</name>
<evidence type="ECO:0000313" key="2">
    <source>
        <dbReference type="Proteomes" id="UP000049855"/>
    </source>
</evidence>
<protein>
    <submittedName>
        <fullName evidence="1">Uncharacterized protein</fullName>
    </submittedName>
</protein>
<gene>
    <name evidence="1" type="ORF">SpAn4DRAFT_0331</name>
</gene>
<organism evidence="1 2">
    <name type="scientific">Sporomusa ovata</name>
    <dbReference type="NCBI Taxonomy" id="2378"/>
    <lineage>
        <taxon>Bacteria</taxon>
        <taxon>Bacillati</taxon>
        <taxon>Bacillota</taxon>
        <taxon>Negativicutes</taxon>
        <taxon>Selenomonadales</taxon>
        <taxon>Sporomusaceae</taxon>
        <taxon>Sporomusa</taxon>
    </lineage>
</organism>
<reference evidence="2" key="1">
    <citation type="submission" date="2015-03" db="EMBL/GenBank/DDBJ databases">
        <authorList>
            <person name="Nijsse Bart"/>
        </authorList>
    </citation>
    <scope>NUCLEOTIDE SEQUENCE [LARGE SCALE GENOMIC DNA]</scope>
</reference>
<sequence>MVEGVFHQCLLIENILYSNKIEQVYADIEVSNYRYVRYSFSSECIL</sequence>